<dbReference type="GO" id="GO:0009288">
    <property type="term" value="C:bacterial-type flagellum"/>
    <property type="evidence" value="ECO:0007669"/>
    <property type="project" value="UniProtKB-SubCell"/>
</dbReference>
<dbReference type="GO" id="GO:0005576">
    <property type="term" value="C:extracellular region"/>
    <property type="evidence" value="ECO:0007669"/>
    <property type="project" value="UniProtKB-SubCell"/>
</dbReference>
<name>A0A6M8SRT5_9NEIS</name>
<comment type="similarity">
    <text evidence="1 3">Belongs to the bacterial flagellin family.</text>
</comment>
<dbReference type="NCBIfam" id="NF033876">
    <property type="entry name" value="flagella_HExxH"/>
    <property type="match status" value="1"/>
</dbReference>
<gene>
    <name evidence="6" type="ORF">HQN60_02905</name>
</gene>
<dbReference type="SUPFAM" id="SSF64518">
    <property type="entry name" value="Phase 1 flagellin"/>
    <property type="match status" value="1"/>
</dbReference>
<evidence type="ECO:0000256" key="3">
    <source>
        <dbReference type="RuleBase" id="RU362073"/>
    </source>
</evidence>
<feature type="domain" description="Flagellin C-terminal" evidence="5">
    <location>
        <begin position="466"/>
        <end position="550"/>
    </location>
</feature>
<evidence type="ECO:0000313" key="6">
    <source>
        <dbReference type="EMBL" id="QKJ68073.1"/>
    </source>
</evidence>
<dbReference type="InterPro" id="IPR001029">
    <property type="entry name" value="Flagellin_N"/>
</dbReference>
<dbReference type="PRINTS" id="PR00207">
    <property type="entry name" value="FLAGELLIN"/>
</dbReference>
<evidence type="ECO:0000256" key="2">
    <source>
        <dbReference type="ARBA" id="ARBA00023143"/>
    </source>
</evidence>
<sequence>MSLNTQRNLETSSNGMNQVLARLSSGLRVNSAKDDAAGLAIGSRMESLIRGDRQAHRNVNDGVSLLQVADGAMTTATNTLQRLRELAVQAANGTLSTTDKDALQAESNQLLSELTRISEQSEFNGKKIFAQSASSIGGDINIRSVIDGLRLGWLEEAETKIKDQFGIIGDGAKLIVNLKTSDGKNGTLASVSGVGGAGGKVDKQYLNIDMADFVPPNLPDGGSEPFYNDRIIAHEMVHAVMGRSMNFVPLPKWFKEGAAELIHGADERIVNDYNGGAGLATILAAFNADDVSASAGYSAGYAALRFMHERIKMAGGEGVKDIMVYLSSNSGSTLDQALTNASSGAFATLAGFNTAFNANAGTFISKMNLTNTDTGAIGGFDADNKAIQNAKDILTDRGTQFSDQPLKGFSIEWPSDISGGAGLQEWSLQIGAERNQTLTVQIGGVSATNLGLGDLDLNKQATLAIAHLDQAIEYVNGERGRVGASMSRLATIGEMLQTSGENLSAARSRIIDTDFAQETASLTRQQILTQAGTAMLAQANNLPSLALQLLR</sequence>
<keyword evidence="6" id="KW-0282">Flagellum</keyword>
<dbReference type="InterPro" id="IPR001492">
    <property type="entry name" value="Flagellin"/>
</dbReference>
<dbReference type="KEGG" id="dee:HQN60_02905"/>
<proteinExistence type="inferred from homology"/>
<organism evidence="6 7">
    <name type="scientific">Deefgea piscis</name>
    <dbReference type="NCBI Taxonomy" id="2739061"/>
    <lineage>
        <taxon>Bacteria</taxon>
        <taxon>Pseudomonadati</taxon>
        <taxon>Pseudomonadota</taxon>
        <taxon>Betaproteobacteria</taxon>
        <taxon>Neisseriales</taxon>
        <taxon>Chitinibacteraceae</taxon>
        <taxon>Deefgea</taxon>
    </lineage>
</organism>
<feature type="domain" description="Flagellin N-terminal" evidence="4">
    <location>
        <begin position="1"/>
        <end position="132"/>
    </location>
</feature>
<keyword evidence="7" id="KW-1185">Reference proteome</keyword>
<accession>A0A6M8SRT5</accession>
<comment type="subcellular location">
    <subcellularLocation>
        <location evidence="3">Secreted</location>
    </subcellularLocation>
    <subcellularLocation>
        <location evidence="3">Bacterial flagellum</location>
    </subcellularLocation>
</comment>
<dbReference type="InterPro" id="IPR042187">
    <property type="entry name" value="Flagellin_C_sub2"/>
</dbReference>
<dbReference type="InterPro" id="IPR046358">
    <property type="entry name" value="Flagellin_C"/>
</dbReference>
<keyword evidence="3" id="KW-0964">Secreted</keyword>
<comment type="function">
    <text evidence="3">Flagellin is the subunit protein which polymerizes to form the filaments of bacterial flagella.</text>
</comment>
<dbReference type="AlphaFoldDB" id="A0A6M8SRT5"/>
<dbReference type="Gene3D" id="6.10.10.10">
    <property type="entry name" value="Flagellar export chaperone, C-terminal domain"/>
    <property type="match status" value="1"/>
</dbReference>
<keyword evidence="6" id="KW-0969">Cilium</keyword>
<dbReference type="GO" id="GO:0005198">
    <property type="term" value="F:structural molecule activity"/>
    <property type="evidence" value="ECO:0007669"/>
    <property type="project" value="UniProtKB-UniRule"/>
</dbReference>
<dbReference type="PANTHER" id="PTHR42792:SF2">
    <property type="entry name" value="FLAGELLIN"/>
    <property type="match status" value="1"/>
</dbReference>
<protein>
    <recommendedName>
        <fullName evidence="3">Flagellin</fullName>
    </recommendedName>
</protein>
<dbReference type="Gene3D" id="1.20.1330.10">
    <property type="entry name" value="f41 fragment of flagellin, N-terminal domain"/>
    <property type="match status" value="2"/>
</dbReference>
<dbReference type="EMBL" id="CP054143">
    <property type="protein sequence ID" value="QKJ68073.1"/>
    <property type="molecule type" value="Genomic_DNA"/>
</dbReference>
<evidence type="ECO:0000259" key="4">
    <source>
        <dbReference type="Pfam" id="PF00669"/>
    </source>
</evidence>
<keyword evidence="2 3" id="KW-0975">Bacterial flagellum</keyword>
<dbReference type="Pfam" id="PF00669">
    <property type="entry name" value="Flagellin_N"/>
    <property type="match status" value="1"/>
</dbReference>
<evidence type="ECO:0000256" key="1">
    <source>
        <dbReference type="ARBA" id="ARBA00005709"/>
    </source>
</evidence>
<keyword evidence="6" id="KW-0966">Cell projection</keyword>
<evidence type="ECO:0000313" key="7">
    <source>
        <dbReference type="Proteomes" id="UP000504844"/>
    </source>
</evidence>
<dbReference type="Pfam" id="PF00700">
    <property type="entry name" value="Flagellin_C"/>
    <property type="match status" value="1"/>
</dbReference>
<dbReference type="Proteomes" id="UP000504844">
    <property type="component" value="Chromosome"/>
</dbReference>
<dbReference type="PANTHER" id="PTHR42792">
    <property type="entry name" value="FLAGELLIN"/>
    <property type="match status" value="1"/>
</dbReference>
<evidence type="ECO:0000259" key="5">
    <source>
        <dbReference type="Pfam" id="PF00700"/>
    </source>
</evidence>
<reference evidence="6 7" key="1">
    <citation type="submission" date="2020-05" db="EMBL/GenBank/DDBJ databases">
        <title>Complete genome sequence of Deefgea sp. D17.</title>
        <authorList>
            <person name="Bae J.-W."/>
            <person name="Han J.E."/>
        </authorList>
    </citation>
    <scope>NUCLEOTIDE SEQUENCE [LARGE SCALE GENOMIC DNA]</scope>
    <source>
        <strain evidence="6 7">D17</strain>
    </source>
</reference>